<dbReference type="SUPFAM" id="SSF50249">
    <property type="entry name" value="Nucleic acid-binding proteins"/>
    <property type="match status" value="1"/>
</dbReference>
<feature type="region of interest" description="Disordered" evidence="6">
    <location>
        <begin position="113"/>
        <end position="191"/>
    </location>
</feature>
<dbReference type="PROSITE" id="PS50832">
    <property type="entry name" value="S1_IF1_TYPE"/>
    <property type="match status" value="1"/>
</dbReference>
<dbReference type="InterPro" id="IPR012340">
    <property type="entry name" value="NA-bd_OB-fold"/>
</dbReference>
<dbReference type="GO" id="GO:0003723">
    <property type="term" value="F:RNA binding"/>
    <property type="evidence" value="ECO:0007669"/>
    <property type="project" value="UniProtKB-KW"/>
</dbReference>
<evidence type="ECO:0000256" key="1">
    <source>
        <dbReference type="ARBA" id="ARBA00007340"/>
    </source>
</evidence>
<dbReference type="Pfam" id="PF01176">
    <property type="entry name" value="eIF-1a"/>
    <property type="match status" value="1"/>
</dbReference>
<dbReference type="GO" id="GO:0005634">
    <property type="term" value="C:nucleus"/>
    <property type="evidence" value="ECO:0007669"/>
    <property type="project" value="TreeGrafter"/>
</dbReference>
<dbReference type="AlphaFoldDB" id="A0A0N5ADS7"/>
<keyword evidence="5" id="KW-0648">Protein biosynthesis</keyword>
<feature type="compositionally biased region" description="Acidic residues" evidence="6">
    <location>
        <begin position="141"/>
        <end position="180"/>
    </location>
</feature>
<dbReference type="Proteomes" id="UP000046393">
    <property type="component" value="Unplaced"/>
</dbReference>
<organism evidence="8 9">
    <name type="scientific">Syphacia muris</name>
    <dbReference type="NCBI Taxonomy" id="451379"/>
    <lineage>
        <taxon>Eukaryota</taxon>
        <taxon>Metazoa</taxon>
        <taxon>Ecdysozoa</taxon>
        <taxon>Nematoda</taxon>
        <taxon>Chromadorea</taxon>
        <taxon>Rhabditida</taxon>
        <taxon>Spirurina</taxon>
        <taxon>Oxyuridomorpha</taxon>
        <taxon>Oxyuroidea</taxon>
        <taxon>Oxyuridae</taxon>
        <taxon>Syphacia</taxon>
    </lineage>
</organism>
<evidence type="ECO:0000256" key="3">
    <source>
        <dbReference type="ARBA" id="ARBA00022884"/>
    </source>
</evidence>
<feature type="compositionally biased region" description="Basic and acidic residues" evidence="6">
    <location>
        <begin position="122"/>
        <end position="132"/>
    </location>
</feature>
<sequence>MSIATKRRIVTRMMETELFLPEDGDKVAMILASRGNNLHEVEDEDGVKYLVSMPRKFRKAIWVKRGQFVIIHPIEEGVKVKAEISHILDDENVLFIREKQLWPKRFEQFAQRMTRDAKRHQDKPGVVKHEVIDSDMLPPSDTDEDEEDEDSGCSEEEHSDEDGSNDEDDSNDEGSDDDELPFVTHNPNRQR</sequence>
<protein>
    <recommendedName>
        <fullName evidence="2">Probable RNA-binding protein EIF1AD</fullName>
    </recommendedName>
    <alternativeName>
        <fullName evidence="4">Eukaryotic translation initiation factor 1A domain-containing protein</fullName>
    </alternativeName>
</protein>
<name>A0A0N5ADS7_9BILA</name>
<evidence type="ECO:0000256" key="4">
    <source>
        <dbReference type="ARBA" id="ARBA00031998"/>
    </source>
</evidence>
<dbReference type="Gene3D" id="2.40.50.140">
    <property type="entry name" value="Nucleic acid-binding proteins"/>
    <property type="match status" value="1"/>
</dbReference>
<dbReference type="InterPro" id="IPR006196">
    <property type="entry name" value="RNA-binding_domain_S1_IF1"/>
</dbReference>
<evidence type="ECO:0000256" key="2">
    <source>
        <dbReference type="ARBA" id="ARBA00020989"/>
    </source>
</evidence>
<dbReference type="PANTHER" id="PTHR21641">
    <property type="entry name" value="TRANSLATION INITIATION FACTOR-RELATED"/>
    <property type="match status" value="1"/>
</dbReference>
<evidence type="ECO:0000259" key="7">
    <source>
        <dbReference type="PROSITE" id="PS50832"/>
    </source>
</evidence>
<dbReference type="InterPro" id="IPR039294">
    <property type="entry name" value="EIF1AD"/>
</dbReference>
<evidence type="ECO:0000256" key="6">
    <source>
        <dbReference type="SAM" id="MobiDB-lite"/>
    </source>
</evidence>
<dbReference type="SMART" id="SM00652">
    <property type="entry name" value="eIF1a"/>
    <property type="match status" value="1"/>
</dbReference>
<keyword evidence="3" id="KW-0694">RNA-binding</keyword>
<keyword evidence="8" id="KW-1185">Reference proteome</keyword>
<dbReference type="STRING" id="451379.A0A0N5ADS7"/>
<dbReference type="InterPro" id="IPR001253">
    <property type="entry name" value="TIF_eIF-1A"/>
</dbReference>
<evidence type="ECO:0000313" key="9">
    <source>
        <dbReference type="WBParaSite" id="SMUV_0000234701-mRNA-1"/>
    </source>
</evidence>
<dbReference type="WBParaSite" id="SMUV_0000234701-mRNA-1">
    <property type="protein sequence ID" value="SMUV_0000234701-mRNA-1"/>
    <property type="gene ID" value="SMUV_0000234701"/>
</dbReference>
<reference evidence="9" key="1">
    <citation type="submission" date="2017-02" db="UniProtKB">
        <authorList>
            <consortium name="WormBaseParasite"/>
        </authorList>
    </citation>
    <scope>IDENTIFICATION</scope>
</reference>
<evidence type="ECO:0000313" key="8">
    <source>
        <dbReference type="Proteomes" id="UP000046393"/>
    </source>
</evidence>
<proteinExistence type="inferred from homology"/>
<evidence type="ECO:0000256" key="5">
    <source>
        <dbReference type="PROSITE-ProRule" id="PRU00181"/>
    </source>
</evidence>
<dbReference type="GO" id="GO:0003743">
    <property type="term" value="F:translation initiation factor activity"/>
    <property type="evidence" value="ECO:0007669"/>
    <property type="project" value="UniProtKB-UniRule"/>
</dbReference>
<dbReference type="PANTHER" id="PTHR21641:SF0">
    <property type="entry name" value="RNA-BINDING PROTEIN EIF1AD-RELATED"/>
    <property type="match status" value="1"/>
</dbReference>
<feature type="domain" description="S1-like" evidence="7">
    <location>
        <begin position="14"/>
        <end position="89"/>
    </location>
</feature>
<keyword evidence="5" id="KW-0396">Initiation factor</keyword>
<accession>A0A0N5ADS7</accession>
<comment type="similarity">
    <text evidence="1">Belongs to the EIF1AD family.</text>
</comment>